<organism evidence="1 2">
    <name type="scientific">Nitrogeniibacter mangrovi</name>
    <dbReference type="NCBI Taxonomy" id="2016596"/>
    <lineage>
        <taxon>Bacteria</taxon>
        <taxon>Pseudomonadati</taxon>
        <taxon>Pseudomonadota</taxon>
        <taxon>Betaproteobacteria</taxon>
        <taxon>Rhodocyclales</taxon>
        <taxon>Zoogloeaceae</taxon>
        <taxon>Nitrogeniibacter</taxon>
    </lineage>
</organism>
<gene>
    <name evidence="1" type="ORF">G3580_18870</name>
</gene>
<keyword evidence="2" id="KW-1185">Reference proteome</keyword>
<evidence type="ECO:0000313" key="1">
    <source>
        <dbReference type="EMBL" id="QID19499.1"/>
    </source>
</evidence>
<evidence type="ECO:0008006" key="3">
    <source>
        <dbReference type="Google" id="ProtNLM"/>
    </source>
</evidence>
<dbReference type="RefSeq" id="WP_173768166.1">
    <property type="nucleotide sequence ID" value="NZ_CP048836.1"/>
</dbReference>
<name>A0A6C1B960_9RHOO</name>
<proteinExistence type="predicted"/>
<dbReference type="KEGG" id="azq:G3580_18870"/>
<sequence length="130" mass="14405">MKIAIATQRFEAVRGHIGKATDWLLYDLSDHHSSRLLPAPTRVTLARDQIFHVFEDDRPHPLDGVDLIVGASAGDSFIRHMRRRGAQVLLTAEADPTLALTRILAGEALPGPGFDITTTLCKVRDLFSRH</sequence>
<protein>
    <recommendedName>
        <fullName evidence="3">Dinitrogenase iron-molybdenum cofactor biosynthesis domain-containing protein</fullName>
    </recommendedName>
</protein>
<accession>A0A6C1B960</accession>
<dbReference type="InterPro" id="IPR036105">
    <property type="entry name" value="DiNase_FeMo-co_biosyn_sf"/>
</dbReference>
<dbReference type="Proteomes" id="UP000501991">
    <property type="component" value="Chromosome"/>
</dbReference>
<reference evidence="1 2" key="1">
    <citation type="submission" date="2020-02" db="EMBL/GenBank/DDBJ databases">
        <title>Nitrogenibacter mangrovi gen. nov., sp. nov. isolated from mangrove sediment, a denitrifying betaproteobacterium.</title>
        <authorList>
            <person name="Liao H."/>
            <person name="Tian Y."/>
        </authorList>
    </citation>
    <scope>NUCLEOTIDE SEQUENCE [LARGE SCALE GENOMIC DNA]</scope>
    <source>
        <strain evidence="1 2">M9-3-2</strain>
    </source>
</reference>
<dbReference type="Gene3D" id="3.30.420.130">
    <property type="entry name" value="Dinitrogenase iron-molybdenum cofactor biosynthesis domain"/>
    <property type="match status" value="1"/>
</dbReference>
<dbReference type="SUPFAM" id="SSF53146">
    <property type="entry name" value="Nitrogenase accessory factor-like"/>
    <property type="match status" value="1"/>
</dbReference>
<evidence type="ECO:0000313" key="2">
    <source>
        <dbReference type="Proteomes" id="UP000501991"/>
    </source>
</evidence>
<dbReference type="EMBL" id="CP048836">
    <property type="protein sequence ID" value="QID19499.1"/>
    <property type="molecule type" value="Genomic_DNA"/>
</dbReference>
<dbReference type="AlphaFoldDB" id="A0A6C1B960"/>